<dbReference type="Proteomes" id="UP000007148">
    <property type="component" value="Unassembled WGS sequence"/>
</dbReference>
<protein>
    <submittedName>
        <fullName evidence="2">Uncharacterized protein</fullName>
    </submittedName>
</protein>
<dbReference type="AlphaFoldDB" id="G4TY53"/>
<dbReference type="PROSITE" id="PS50082">
    <property type="entry name" value="WD_REPEATS_2"/>
    <property type="match status" value="1"/>
</dbReference>
<keyword evidence="1" id="KW-0853">WD repeat</keyword>
<keyword evidence="3" id="KW-1185">Reference proteome</keyword>
<proteinExistence type="predicted"/>
<dbReference type="InterPro" id="IPR001680">
    <property type="entry name" value="WD40_rpt"/>
</dbReference>
<reference evidence="2 3" key="1">
    <citation type="journal article" date="2011" name="PLoS Pathog.">
        <title>Endophytic Life Strategies Decoded by Genome and Transcriptome Analyses of the Mutualistic Root Symbiont Piriformospora indica.</title>
        <authorList>
            <person name="Zuccaro A."/>
            <person name="Lahrmann U."/>
            <person name="Guldener U."/>
            <person name="Langen G."/>
            <person name="Pfiffi S."/>
            <person name="Biedenkopf D."/>
            <person name="Wong P."/>
            <person name="Samans B."/>
            <person name="Grimm C."/>
            <person name="Basiewicz M."/>
            <person name="Murat C."/>
            <person name="Martin F."/>
            <person name="Kogel K.H."/>
        </authorList>
    </citation>
    <scope>NUCLEOTIDE SEQUENCE [LARGE SCALE GENOMIC DNA]</scope>
    <source>
        <strain evidence="2 3">DSM 11827</strain>
    </source>
</reference>
<sequence>MSGSTDCTVRLWDAAFVEVFSRDGSLSRSNQSGIIFDQNSMASLRAMLSELRIFPLSDDGWVHLSGKLLFWVPPNNRLALAAPLLLTMPTSSPPYPTKIDFTRFECGACWTKVRGGVNQ</sequence>
<dbReference type="HOGENOM" id="CLU_000288_57_19_1"/>
<name>G4TY53_SERID</name>
<comment type="caution">
    <text evidence="2">The sequence shown here is derived from an EMBL/GenBank/DDBJ whole genome shotgun (WGS) entry which is preliminary data.</text>
</comment>
<evidence type="ECO:0000313" key="3">
    <source>
        <dbReference type="Proteomes" id="UP000007148"/>
    </source>
</evidence>
<accession>G4TY53</accession>
<evidence type="ECO:0000256" key="1">
    <source>
        <dbReference type="PROSITE-ProRule" id="PRU00221"/>
    </source>
</evidence>
<gene>
    <name evidence="2" type="ORF">PIIN_10238</name>
</gene>
<dbReference type="EMBL" id="CAFZ01000665">
    <property type="protein sequence ID" value="CCA76246.1"/>
    <property type="molecule type" value="Genomic_DNA"/>
</dbReference>
<organism evidence="2 3">
    <name type="scientific">Serendipita indica (strain DSM 11827)</name>
    <name type="common">Root endophyte fungus</name>
    <name type="synonym">Piriformospora indica</name>
    <dbReference type="NCBI Taxonomy" id="1109443"/>
    <lineage>
        <taxon>Eukaryota</taxon>
        <taxon>Fungi</taxon>
        <taxon>Dikarya</taxon>
        <taxon>Basidiomycota</taxon>
        <taxon>Agaricomycotina</taxon>
        <taxon>Agaricomycetes</taxon>
        <taxon>Sebacinales</taxon>
        <taxon>Serendipitaceae</taxon>
        <taxon>Serendipita</taxon>
    </lineage>
</organism>
<dbReference type="InParanoid" id="G4TY53"/>
<feature type="repeat" description="WD" evidence="1">
    <location>
        <begin position="1"/>
        <end position="13"/>
    </location>
</feature>
<evidence type="ECO:0000313" key="2">
    <source>
        <dbReference type="EMBL" id="CCA76246.1"/>
    </source>
</evidence>